<dbReference type="EMBL" id="CP048020">
    <property type="protein sequence ID" value="QHX42625.1"/>
    <property type="molecule type" value="Genomic_DNA"/>
</dbReference>
<sequence>MKKLLITVLFFSIVLGGVYGAGKKDEPAKTAGTAAMSAAEGTHTVVDFKGNSVEVPNKIERIVVLGLLPAPTVLTVFQQGKTDNIVGVSPDSVNGAKYSIFSKYAPDFQNISSAFYTGGKLNLEELIKLKPDVVFYMDASVAAPLRQAGIAAVALAHPSTGWDASPLVTLKSWMDTMAQTLQMESPAQQIIAYGEQVEKEIKARIEKHPLPSPNKILFISKYSDTTIASAGKKSFGQYWANLLGGINLGGKATQGAINMEQIYEWQPDQVFILTFSDKTPDNLYNNTAAPGHDWSGINAVKNRQVFKFPFGMHRWWPPTTDTPLAMWWFAKTARPDLFGDIDMNQKIKEYYKRFYNMTLTDADVEWILHPRAEAKRQYF</sequence>
<dbReference type="RefSeq" id="WP_162662668.1">
    <property type="nucleotide sequence ID" value="NZ_CP048020.1"/>
</dbReference>
<dbReference type="Pfam" id="PF01497">
    <property type="entry name" value="Peripla_BP_2"/>
    <property type="match status" value="1"/>
</dbReference>
<dbReference type="Gene3D" id="3.40.50.1980">
    <property type="entry name" value="Nitrogenase molybdenum iron protein domain"/>
    <property type="match status" value="2"/>
</dbReference>
<dbReference type="PANTHER" id="PTHR30535:SF34">
    <property type="entry name" value="MOLYBDATE-BINDING PROTEIN MOLA"/>
    <property type="match status" value="1"/>
</dbReference>
<dbReference type="AlphaFoldDB" id="A0A6P1XZ37"/>
<feature type="domain" description="Fe/B12 periplasmic-binding" evidence="1">
    <location>
        <begin position="61"/>
        <end position="337"/>
    </location>
</feature>
<dbReference type="PANTHER" id="PTHR30535">
    <property type="entry name" value="VITAMIN B12-BINDING PROTEIN"/>
    <property type="match status" value="1"/>
</dbReference>
<dbReference type="GO" id="GO:0071281">
    <property type="term" value="P:cellular response to iron ion"/>
    <property type="evidence" value="ECO:0007669"/>
    <property type="project" value="TreeGrafter"/>
</dbReference>
<dbReference type="Proteomes" id="UP000464374">
    <property type="component" value="Chromosome"/>
</dbReference>
<evidence type="ECO:0000259" key="1">
    <source>
        <dbReference type="PROSITE" id="PS50983"/>
    </source>
</evidence>
<evidence type="ECO:0000313" key="3">
    <source>
        <dbReference type="Proteomes" id="UP000464374"/>
    </source>
</evidence>
<organism evidence="2 3">
    <name type="scientific">Treponema vincentii</name>
    <dbReference type="NCBI Taxonomy" id="69710"/>
    <lineage>
        <taxon>Bacteria</taxon>
        <taxon>Pseudomonadati</taxon>
        <taxon>Spirochaetota</taxon>
        <taxon>Spirochaetia</taxon>
        <taxon>Spirochaetales</taxon>
        <taxon>Treponemataceae</taxon>
        <taxon>Treponema</taxon>
    </lineage>
</organism>
<accession>A0A6P1XZ37</accession>
<gene>
    <name evidence="2" type="ORF">GWP43_03220</name>
</gene>
<protein>
    <submittedName>
        <fullName evidence="2">ABC transporter substrate-binding protein</fullName>
    </submittedName>
</protein>
<dbReference type="PROSITE" id="PS50983">
    <property type="entry name" value="FE_B12_PBP"/>
    <property type="match status" value="1"/>
</dbReference>
<dbReference type="InterPro" id="IPR002491">
    <property type="entry name" value="ABC_transptr_periplasmic_BD"/>
</dbReference>
<reference evidence="2 3" key="1">
    <citation type="submission" date="2020-01" db="EMBL/GenBank/DDBJ databases">
        <title>Complete genome sequence of a human oral phylogroup 1 Treponema sp. strain ATCC 700766, originally isolated from periodontitis dental plaque.</title>
        <authorList>
            <person name="Chan Y."/>
            <person name="Huo Y.-B."/>
            <person name="Yu X.-L."/>
            <person name="Zeng H."/>
            <person name="Leung W.-K."/>
            <person name="Watt R.M."/>
        </authorList>
    </citation>
    <scope>NUCLEOTIDE SEQUENCE [LARGE SCALE GENOMIC DNA]</scope>
    <source>
        <strain evidence="2 3">OMZ 804</strain>
    </source>
</reference>
<dbReference type="KEGG" id="trz:GWP43_03220"/>
<evidence type="ECO:0000313" key="2">
    <source>
        <dbReference type="EMBL" id="QHX42625.1"/>
    </source>
</evidence>
<dbReference type="InterPro" id="IPR050902">
    <property type="entry name" value="ABC_Transporter_SBP"/>
</dbReference>
<proteinExistence type="predicted"/>
<name>A0A6P1XZ37_9SPIR</name>
<dbReference type="SUPFAM" id="SSF53807">
    <property type="entry name" value="Helical backbone' metal receptor"/>
    <property type="match status" value="1"/>
</dbReference>